<dbReference type="AlphaFoldDB" id="A0A9X9XFH1"/>
<organism evidence="1 2">
    <name type="scientific">Neoroseomonas eburnea</name>
    <dbReference type="NCBI Taxonomy" id="1346889"/>
    <lineage>
        <taxon>Bacteria</taxon>
        <taxon>Pseudomonadati</taxon>
        <taxon>Pseudomonadota</taxon>
        <taxon>Alphaproteobacteria</taxon>
        <taxon>Acetobacterales</taxon>
        <taxon>Acetobacteraceae</taxon>
        <taxon>Neoroseomonas</taxon>
    </lineage>
</organism>
<dbReference type="Proteomes" id="UP001138709">
    <property type="component" value="Unassembled WGS sequence"/>
</dbReference>
<dbReference type="InterPro" id="IPR014543">
    <property type="entry name" value="UCP028291"/>
</dbReference>
<proteinExistence type="predicted"/>
<accession>A0A9X9XFH1</accession>
<protein>
    <submittedName>
        <fullName evidence="1">DUF2218 domain-containing protein</fullName>
    </submittedName>
</protein>
<dbReference type="RefSeq" id="WP_211847989.1">
    <property type="nucleotide sequence ID" value="NZ_JAAEDL010000019.1"/>
</dbReference>
<name>A0A9X9XFH1_9PROT</name>
<dbReference type="EMBL" id="JAAEDL010000019">
    <property type="protein sequence ID" value="MBR0682457.1"/>
    <property type="molecule type" value="Genomic_DNA"/>
</dbReference>
<reference evidence="1" key="2">
    <citation type="journal article" date="2021" name="Syst. Appl. Microbiol.">
        <title>Roseomonas hellenica sp. nov., isolated from roots of wild-growing Alkanna tinctoria.</title>
        <authorList>
            <person name="Rat A."/>
            <person name="Naranjo H.D."/>
            <person name="Lebbe L."/>
            <person name="Cnockaert M."/>
            <person name="Krigas N."/>
            <person name="Grigoriadou K."/>
            <person name="Maloupa E."/>
            <person name="Willems A."/>
        </authorList>
    </citation>
    <scope>NUCLEOTIDE SEQUENCE</scope>
    <source>
        <strain evidence="1">LMG 31228</strain>
    </source>
</reference>
<gene>
    <name evidence="1" type="ORF">GXW74_18335</name>
</gene>
<dbReference type="Gene3D" id="3.30.310.50">
    <property type="entry name" value="Alpha-D-phosphohexomutase, C-terminal domain"/>
    <property type="match status" value="1"/>
</dbReference>
<evidence type="ECO:0000313" key="1">
    <source>
        <dbReference type="EMBL" id="MBR0682457.1"/>
    </source>
</evidence>
<dbReference type="Pfam" id="PF09981">
    <property type="entry name" value="DUF2218"/>
    <property type="match status" value="1"/>
</dbReference>
<dbReference type="PIRSF" id="PIRSF028291">
    <property type="entry name" value="UCP028291"/>
    <property type="match status" value="1"/>
</dbReference>
<sequence>MLRSEARVATASPRRYLGQLCKHFGHKVPASCDGRLGRIDFPFGPCELDASAEDALVLRVAAADDEALARLEHVVGSHLERFAFREALEIAWSRTPPAP</sequence>
<reference evidence="1" key="1">
    <citation type="submission" date="2020-01" db="EMBL/GenBank/DDBJ databases">
        <authorList>
            <person name="Rat A."/>
        </authorList>
    </citation>
    <scope>NUCLEOTIDE SEQUENCE</scope>
    <source>
        <strain evidence="1">LMG 31228</strain>
    </source>
</reference>
<keyword evidence="2" id="KW-1185">Reference proteome</keyword>
<comment type="caution">
    <text evidence="1">The sequence shown here is derived from an EMBL/GenBank/DDBJ whole genome shotgun (WGS) entry which is preliminary data.</text>
</comment>
<evidence type="ECO:0000313" key="2">
    <source>
        <dbReference type="Proteomes" id="UP001138709"/>
    </source>
</evidence>